<keyword evidence="7" id="KW-0630">Potassium</keyword>
<comment type="similarity">
    <text evidence="14">Belongs to the two pore domain potassium channel (TC 1.A.1.8) family.</text>
</comment>
<sequence length="377" mass="42618">MGTFGEKNLHIYNISLLHKMYEPKSNATIIRKFTERYGSSTPQTPSGQVAVIVYGFIGCSGGILFFNLFLERLISLLALLLGHLHVRQLKKAGKELDEEDPLDDWKPNVYLVLLCLVVGSVTVALAASFLYTTYEGWTFIESLYFCFVSFSTIGFGDYVATQQTNYPNYVLYRIGNFLLVTIGCCFIYSLFNVTSIVIKQAMNWMLLRLDCHHCGRASDKATKMLRRHSLKIQHRARRRSSFALPKTIRKKSDSGVSTTDSSGRRLSGEISMKEFLGANKVSLAVMQKQLYETAMLQRGYHSNQQDEDRFRPGMVGPLSSGVKSMTRVRTFTKMFITVSSALYIVKVVQEGTGMSENYRLMRRRPMIGRCGSLPLGK</sequence>
<evidence type="ECO:0000256" key="1">
    <source>
        <dbReference type="ARBA" id="ARBA00004651"/>
    </source>
</evidence>
<keyword evidence="2 14" id="KW-0813">Transport</keyword>
<evidence type="ECO:0000256" key="4">
    <source>
        <dbReference type="ARBA" id="ARBA00022538"/>
    </source>
</evidence>
<evidence type="ECO:0000256" key="9">
    <source>
        <dbReference type="ARBA" id="ARBA00022989"/>
    </source>
</evidence>
<dbReference type="GO" id="GO:0015271">
    <property type="term" value="F:outward rectifier potassium channel activity"/>
    <property type="evidence" value="ECO:0007669"/>
    <property type="project" value="TreeGrafter"/>
</dbReference>
<keyword evidence="10 14" id="KW-0406">Ion transport</keyword>
<dbReference type="GO" id="GO:0030322">
    <property type="term" value="P:stabilization of membrane potential"/>
    <property type="evidence" value="ECO:0007669"/>
    <property type="project" value="TreeGrafter"/>
</dbReference>
<dbReference type="SUPFAM" id="SSF81324">
    <property type="entry name" value="Voltage-gated potassium channels"/>
    <property type="match status" value="1"/>
</dbReference>
<dbReference type="PRINTS" id="PR01333">
    <property type="entry name" value="2POREKCHANEL"/>
</dbReference>
<keyword evidence="17" id="KW-1185">Reference proteome</keyword>
<dbReference type="HOGENOM" id="CLU_022504_3_0_1"/>
<dbReference type="Proteomes" id="UP000015103">
    <property type="component" value="Unassembled WGS sequence"/>
</dbReference>
<dbReference type="Gene3D" id="1.10.287.70">
    <property type="match status" value="1"/>
</dbReference>
<evidence type="ECO:0000256" key="11">
    <source>
        <dbReference type="ARBA" id="ARBA00023136"/>
    </source>
</evidence>
<evidence type="ECO:0000256" key="8">
    <source>
        <dbReference type="ARBA" id="ARBA00022882"/>
    </source>
</evidence>
<keyword evidence="7" id="KW-0631">Potassium channel</keyword>
<dbReference type="GO" id="GO:0046872">
    <property type="term" value="F:metal ion binding"/>
    <property type="evidence" value="ECO:0007669"/>
    <property type="project" value="UniProtKB-KW"/>
</dbReference>
<dbReference type="PANTHER" id="PTHR11003:SF10">
    <property type="entry name" value="POTASSIUM CHANNEL DOMAIN-CONTAINING PROTEIN"/>
    <property type="match status" value="1"/>
</dbReference>
<accession>T1HER3</accession>
<evidence type="ECO:0000256" key="5">
    <source>
        <dbReference type="ARBA" id="ARBA00022692"/>
    </source>
</evidence>
<organism evidence="16 17">
    <name type="scientific">Rhodnius prolixus</name>
    <name type="common">Triatomid bug</name>
    <dbReference type="NCBI Taxonomy" id="13249"/>
    <lineage>
        <taxon>Eukaryota</taxon>
        <taxon>Metazoa</taxon>
        <taxon>Ecdysozoa</taxon>
        <taxon>Arthropoda</taxon>
        <taxon>Hexapoda</taxon>
        <taxon>Insecta</taxon>
        <taxon>Pterygota</taxon>
        <taxon>Neoptera</taxon>
        <taxon>Paraneoptera</taxon>
        <taxon>Hemiptera</taxon>
        <taxon>Heteroptera</taxon>
        <taxon>Panheteroptera</taxon>
        <taxon>Cimicomorpha</taxon>
        <taxon>Reduviidae</taxon>
        <taxon>Triatominae</taxon>
        <taxon>Rhodnius</taxon>
    </lineage>
</organism>
<dbReference type="OMA" id="NFTRRHN"/>
<evidence type="ECO:0000256" key="7">
    <source>
        <dbReference type="ARBA" id="ARBA00022826"/>
    </source>
</evidence>
<keyword evidence="9" id="KW-1133">Transmembrane helix</keyword>
<dbReference type="EMBL" id="ACPB03020158">
    <property type="status" value="NOT_ANNOTATED_CDS"/>
    <property type="molecule type" value="Genomic_DNA"/>
</dbReference>
<dbReference type="InParanoid" id="T1HER3"/>
<dbReference type="PANTHER" id="PTHR11003">
    <property type="entry name" value="POTASSIUM CHANNEL, SUBFAMILY K"/>
    <property type="match status" value="1"/>
</dbReference>
<keyword evidence="6" id="KW-0479">Metal-binding</keyword>
<evidence type="ECO:0000256" key="2">
    <source>
        <dbReference type="ARBA" id="ARBA00022448"/>
    </source>
</evidence>
<keyword evidence="8" id="KW-0851">Voltage-gated channel</keyword>
<dbReference type="PRINTS" id="PR01588">
    <property type="entry name" value="THIKCHANNEL"/>
</dbReference>
<dbReference type="InterPro" id="IPR003280">
    <property type="entry name" value="2pore_dom_K_chnl"/>
</dbReference>
<name>T1HER3_RHOPR</name>
<dbReference type="EnsemblMetazoa" id="RPRC002535-RA">
    <property type="protein sequence ID" value="RPRC002535-PA"/>
    <property type="gene ID" value="RPRC002535"/>
</dbReference>
<keyword evidence="5 14" id="KW-0812">Transmembrane</keyword>
<dbReference type="AlphaFoldDB" id="T1HER3"/>
<evidence type="ECO:0000313" key="16">
    <source>
        <dbReference type="EnsemblMetazoa" id="RPRC002535-PA"/>
    </source>
</evidence>
<evidence type="ECO:0000256" key="3">
    <source>
        <dbReference type="ARBA" id="ARBA00022475"/>
    </source>
</evidence>
<keyword evidence="4" id="KW-0633">Potassium transport</keyword>
<evidence type="ECO:0000256" key="12">
    <source>
        <dbReference type="ARBA" id="ARBA00023303"/>
    </source>
</evidence>
<comment type="catalytic activity">
    <reaction evidence="13">
        <text>K(+)(in) = K(+)(out)</text>
        <dbReference type="Rhea" id="RHEA:29463"/>
        <dbReference type="ChEBI" id="CHEBI:29103"/>
    </reaction>
</comment>
<comment type="subcellular location">
    <subcellularLocation>
        <location evidence="1">Cell membrane</location>
        <topology evidence="1">Multi-pass membrane protein</topology>
    </subcellularLocation>
</comment>
<proteinExistence type="inferred from homology"/>
<evidence type="ECO:0000256" key="13">
    <source>
        <dbReference type="ARBA" id="ARBA00034430"/>
    </source>
</evidence>
<reference evidence="16" key="1">
    <citation type="submission" date="2015-05" db="UniProtKB">
        <authorList>
            <consortium name="EnsemblMetazoa"/>
        </authorList>
    </citation>
    <scope>IDENTIFICATION</scope>
</reference>
<dbReference type="GO" id="GO:0034702">
    <property type="term" value="C:monoatomic ion channel complex"/>
    <property type="evidence" value="ECO:0007669"/>
    <property type="project" value="UniProtKB-KW"/>
</dbReference>
<keyword evidence="12 14" id="KW-0407">Ion channel</keyword>
<evidence type="ECO:0000259" key="15">
    <source>
        <dbReference type="Pfam" id="PF07885"/>
    </source>
</evidence>
<evidence type="ECO:0000256" key="6">
    <source>
        <dbReference type="ARBA" id="ARBA00022723"/>
    </source>
</evidence>
<evidence type="ECO:0000313" key="17">
    <source>
        <dbReference type="Proteomes" id="UP000015103"/>
    </source>
</evidence>
<dbReference type="eggNOG" id="KOG4404">
    <property type="taxonomic scope" value="Eukaryota"/>
</dbReference>
<dbReference type="InterPro" id="IPR013099">
    <property type="entry name" value="K_chnl_dom"/>
</dbReference>
<evidence type="ECO:0000256" key="14">
    <source>
        <dbReference type="RuleBase" id="RU003857"/>
    </source>
</evidence>
<dbReference type="InterPro" id="IPR005410">
    <property type="entry name" value="2pore_dom_K_chnl_THIK"/>
</dbReference>
<dbReference type="VEuPathDB" id="VectorBase:RPRC002535"/>
<keyword evidence="3" id="KW-1003">Cell membrane</keyword>
<keyword evidence="11" id="KW-0472">Membrane</keyword>
<evidence type="ECO:0000256" key="10">
    <source>
        <dbReference type="ARBA" id="ARBA00023065"/>
    </source>
</evidence>
<dbReference type="GO" id="GO:0022841">
    <property type="term" value="F:potassium ion leak channel activity"/>
    <property type="evidence" value="ECO:0007669"/>
    <property type="project" value="TreeGrafter"/>
</dbReference>
<dbReference type="STRING" id="13249.T1HER3"/>
<dbReference type="Pfam" id="PF07885">
    <property type="entry name" value="Ion_trans_2"/>
    <property type="match status" value="1"/>
</dbReference>
<protein>
    <submittedName>
        <fullName evidence="16">Ion_trans_2 domain-containing protein</fullName>
    </submittedName>
</protein>
<feature type="domain" description="Potassium channel" evidence="15">
    <location>
        <begin position="121"/>
        <end position="198"/>
    </location>
</feature>
<dbReference type="GO" id="GO:0005886">
    <property type="term" value="C:plasma membrane"/>
    <property type="evidence" value="ECO:0007669"/>
    <property type="project" value="UniProtKB-SubCell"/>
</dbReference>